<proteinExistence type="predicted"/>
<reference evidence="1 2" key="1">
    <citation type="journal article" date="2017" name="DNA Res.">
        <title>Complete genome sequence and expression profile of the commercial lytic enzyme producer Lysobacter enzymogenes M497-1.</title>
        <authorList>
            <person name="Takami H."/>
            <person name="Toyoda A."/>
            <person name="Uchiyama I."/>
            <person name="Itoh T."/>
            <person name="Takaki Y."/>
            <person name="Arai W."/>
            <person name="Nishi S."/>
            <person name="Kawai M."/>
            <person name="Shinya K."/>
            <person name="Ikeda H."/>
        </authorList>
    </citation>
    <scope>NUCLEOTIDE SEQUENCE [LARGE SCALE GENOMIC DNA]</scope>
    <source>
        <strain evidence="1 2">M497-1</strain>
    </source>
</reference>
<protein>
    <submittedName>
        <fullName evidence="1">Uncharacterized protein</fullName>
    </submittedName>
</protein>
<name>A0AAU9AC63_LYSEN</name>
<evidence type="ECO:0000313" key="1">
    <source>
        <dbReference type="EMBL" id="BAV96510.1"/>
    </source>
</evidence>
<accession>A0AAU9AC63</accession>
<dbReference type="Proteomes" id="UP000218824">
    <property type="component" value="Chromosome"/>
</dbReference>
<dbReference type="KEGG" id="lem:LEN_1023"/>
<sequence length="84" mass="9353">MAAKLHELDLTQLETAVTALHRRGRIEFLQRGMMPEADVFLCRSGGRRFNVKFDLAYGAQVDAVDAFSRQELAELEQALSEAAA</sequence>
<dbReference type="RefSeq" id="WP_096376905.1">
    <property type="nucleotide sequence ID" value="NZ_AP014940.1"/>
</dbReference>
<organism evidence="1 2">
    <name type="scientific">Lysobacter enzymogenes</name>
    <dbReference type="NCBI Taxonomy" id="69"/>
    <lineage>
        <taxon>Bacteria</taxon>
        <taxon>Pseudomonadati</taxon>
        <taxon>Pseudomonadota</taxon>
        <taxon>Gammaproteobacteria</taxon>
        <taxon>Lysobacterales</taxon>
        <taxon>Lysobacteraceae</taxon>
        <taxon>Lysobacter</taxon>
    </lineage>
</organism>
<dbReference type="AlphaFoldDB" id="A0AAU9AC63"/>
<evidence type="ECO:0000313" key="2">
    <source>
        <dbReference type="Proteomes" id="UP000218824"/>
    </source>
</evidence>
<gene>
    <name evidence="1" type="ORF">LEN_1023</name>
</gene>
<dbReference type="GeneID" id="83062913"/>
<dbReference type="EMBL" id="AP014940">
    <property type="protein sequence ID" value="BAV96510.1"/>
    <property type="molecule type" value="Genomic_DNA"/>
</dbReference>